<keyword evidence="3" id="KW-1185">Reference proteome</keyword>
<reference evidence="2 3" key="1">
    <citation type="submission" date="2016-10" db="EMBL/GenBank/DDBJ databases">
        <title>Pseudoalteromonas amylolytica sp. nov., isolated from the surface seawater.</title>
        <authorList>
            <person name="Wu Y.-H."/>
            <person name="Cheng H."/>
            <person name="Jin X.-B."/>
            <person name="Wang C.-S."/>
            <person name="Xu X.-W."/>
        </authorList>
    </citation>
    <scope>NUCLEOTIDE SEQUENCE [LARGE SCALE GENOMIC DNA]</scope>
    <source>
        <strain evidence="2 3">JCM 12483</strain>
    </source>
</reference>
<dbReference type="OrthoDB" id="6310471at2"/>
<sequence length="122" mass="13636">MSAVVVKHASLWIVFGFFYLSGLEMALRLAIDGQQDPTLLKTLAFTFLYNLLAAHLVTKYETLWPMLAAIVISLTGVVGFGFYFTERLVDYSFELAIGLALSLPFATFLLLQVKKQHQDNAT</sequence>
<dbReference type="EMBL" id="MNAN01000026">
    <property type="protein sequence ID" value="OHU96721.1"/>
    <property type="molecule type" value="Genomic_DNA"/>
</dbReference>
<dbReference type="Proteomes" id="UP000180253">
    <property type="component" value="Unassembled WGS sequence"/>
</dbReference>
<feature type="transmembrane region" description="Helical" evidence="1">
    <location>
        <begin position="63"/>
        <end position="84"/>
    </location>
</feature>
<evidence type="ECO:0000313" key="2">
    <source>
        <dbReference type="EMBL" id="OHU96721.1"/>
    </source>
</evidence>
<feature type="transmembrane region" description="Helical" evidence="1">
    <location>
        <begin position="12"/>
        <end position="31"/>
    </location>
</feature>
<evidence type="ECO:0000313" key="3">
    <source>
        <dbReference type="Proteomes" id="UP000180253"/>
    </source>
</evidence>
<keyword evidence="1" id="KW-0812">Transmembrane</keyword>
<accession>A0A1S1NDC2</accession>
<dbReference type="STRING" id="327939.BIW53_05190"/>
<feature type="transmembrane region" description="Helical" evidence="1">
    <location>
        <begin position="91"/>
        <end position="111"/>
    </location>
</feature>
<name>A0A1S1NDC2_9GAMM</name>
<proteinExistence type="predicted"/>
<dbReference type="AlphaFoldDB" id="A0A1S1NDC2"/>
<evidence type="ECO:0000256" key="1">
    <source>
        <dbReference type="SAM" id="Phobius"/>
    </source>
</evidence>
<organism evidence="2 3">
    <name type="scientific">Pseudoalteromonas byunsanensis</name>
    <dbReference type="NCBI Taxonomy" id="327939"/>
    <lineage>
        <taxon>Bacteria</taxon>
        <taxon>Pseudomonadati</taxon>
        <taxon>Pseudomonadota</taxon>
        <taxon>Gammaproteobacteria</taxon>
        <taxon>Alteromonadales</taxon>
        <taxon>Pseudoalteromonadaceae</taxon>
        <taxon>Pseudoalteromonas</taxon>
    </lineage>
</organism>
<comment type="caution">
    <text evidence="2">The sequence shown here is derived from an EMBL/GenBank/DDBJ whole genome shotgun (WGS) entry which is preliminary data.</text>
</comment>
<keyword evidence="1" id="KW-0472">Membrane</keyword>
<protein>
    <submittedName>
        <fullName evidence="2">Uncharacterized protein</fullName>
    </submittedName>
</protein>
<keyword evidence="1" id="KW-1133">Transmembrane helix</keyword>
<gene>
    <name evidence="2" type="ORF">BIW53_05190</name>
</gene>
<dbReference type="RefSeq" id="WP_070990810.1">
    <property type="nucleotide sequence ID" value="NZ_CBCSHD010000001.1"/>
</dbReference>